<dbReference type="InterPro" id="IPR036426">
    <property type="entry name" value="Bulb-type_lectin_dom_sf"/>
</dbReference>
<dbReference type="CDD" id="cd01098">
    <property type="entry name" value="PAN_AP_plant"/>
    <property type="match status" value="1"/>
</dbReference>
<dbReference type="EC" id="2.7.11.1" evidence="11"/>
<dbReference type="FunFam" id="3.30.200.20:FF:000195">
    <property type="entry name" value="G-type lectin S-receptor-like serine/threonine-protein kinase"/>
    <property type="match status" value="1"/>
</dbReference>
<dbReference type="SUPFAM" id="SSF56112">
    <property type="entry name" value="Protein kinase-like (PK-like)"/>
    <property type="match status" value="1"/>
</dbReference>
<gene>
    <name evidence="16" type="ORF">FSB_LOCUS39217</name>
</gene>
<dbReference type="InterPro" id="IPR024171">
    <property type="entry name" value="SRK-like_kinase"/>
</dbReference>
<feature type="chain" id="PRO_5014608248" description="Receptor-like serine/threonine-protein kinase" evidence="12">
    <location>
        <begin position="24"/>
        <end position="698"/>
    </location>
</feature>
<dbReference type="CDD" id="cd00028">
    <property type="entry name" value="B_lectin"/>
    <property type="match status" value="1"/>
</dbReference>
<dbReference type="Gene3D" id="1.10.510.10">
    <property type="entry name" value="Transferase(Phosphotransferase) domain 1"/>
    <property type="match status" value="1"/>
</dbReference>
<dbReference type="Gene3D" id="3.30.200.20">
    <property type="entry name" value="Phosphorylase Kinase, domain 1"/>
    <property type="match status" value="1"/>
</dbReference>
<evidence type="ECO:0000256" key="6">
    <source>
        <dbReference type="ARBA" id="ARBA00022840"/>
    </source>
</evidence>
<evidence type="ECO:0000256" key="8">
    <source>
        <dbReference type="ARBA" id="ARBA00023180"/>
    </source>
</evidence>
<dbReference type="InterPro" id="IPR000858">
    <property type="entry name" value="S_locus_glycoprot_dom"/>
</dbReference>
<comment type="catalytic activity">
    <reaction evidence="10 11">
        <text>L-seryl-[protein] + ATP = O-phospho-L-seryl-[protein] + ADP + H(+)</text>
        <dbReference type="Rhea" id="RHEA:17989"/>
        <dbReference type="Rhea" id="RHEA-COMP:9863"/>
        <dbReference type="Rhea" id="RHEA-COMP:11604"/>
        <dbReference type="ChEBI" id="CHEBI:15378"/>
        <dbReference type="ChEBI" id="CHEBI:29999"/>
        <dbReference type="ChEBI" id="CHEBI:30616"/>
        <dbReference type="ChEBI" id="CHEBI:83421"/>
        <dbReference type="ChEBI" id="CHEBI:456216"/>
        <dbReference type="EC" id="2.7.11.1"/>
    </reaction>
</comment>
<dbReference type="EMBL" id="OIVN01003447">
    <property type="protein sequence ID" value="SPD11335.1"/>
    <property type="molecule type" value="Genomic_DNA"/>
</dbReference>
<protein>
    <recommendedName>
        <fullName evidence="11">Receptor-like serine/threonine-protein kinase</fullName>
        <ecNumber evidence="11">2.7.11.1</ecNumber>
    </recommendedName>
</protein>
<dbReference type="Pfam" id="PF01453">
    <property type="entry name" value="B_lectin"/>
    <property type="match status" value="1"/>
</dbReference>
<evidence type="ECO:0000256" key="1">
    <source>
        <dbReference type="ARBA" id="ARBA00022527"/>
    </source>
</evidence>
<keyword evidence="3 12" id="KW-0732">Signal</keyword>
<dbReference type="Pfam" id="PF07714">
    <property type="entry name" value="PK_Tyr_Ser-Thr"/>
    <property type="match status" value="2"/>
</dbReference>
<dbReference type="InterPro" id="IPR001245">
    <property type="entry name" value="Ser-Thr/Tyr_kinase_cat_dom"/>
</dbReference>
<evidence type="ECO:0000256" key="9">
    <source>
        <dbReference type="ARBA" id="ARBA00047899"/>
    </source>
</evidence>
<keyword evidence="2 11" id="KW-0808">Transferase</keyword>
<dbReference type="SMART" id="SM00473">
    <property type="entry name" value="PAN_AP"/>
    <property type="match status" value="1"/>
</dbReference>
<proteinExistence type="inferred from homology"/>
<evidence type="ECO:0000259" key="13">
    <source>
        <dbReference type="PROSITE" id="PS50011"/>
    </source>
</evidence>
<dbReference type="SUPFAM" id="SSF51110">
    <property type="entry name" value="alpha-D-mannose-specific plant lectins"/>
    <property type="match status" value="1"/>
</dbReference>
<sequence length="698" mass="78079">MKPAKGLLGTVLLLSLVFRICISFDTITLNQPIKDGGDKLVSNQKAFALGFFSPGNSNLRYVGIWYNEITEQTVVWVANRDNPLNDTSGVLSINGQGNLVLHKQNQTFPIWSTNVSVSISSSNNSKAQLLDSGNLVLVQQDNQRVIWQSFDYPTNTFLPFMKLGLDKRTGLNWYLTSWKSKDDPGTGNSSFRIDPTGFPQFFLYMGRTQLWRAGPWNGLRLSGIPEMTKDFIFNPSFVNDQDEIFIMYTITDNRIFSRMVVDESGIVERSTWHGSKWVEFWSDPKETCDNYLKCGPNSYCDPYNAVKFECTCLPGFEPKLPRDWYLRDGSGGCVRKPGVSTCNSGEGFVKLAHVKVPDTSVARANMSLSLKECEKECLRNCSCMAYTSANVSMGGIGCLTWHRDLVDTRSYSNEGQDLYIRVDAVVLGRRKQPTLFNNVTASSTTSKDSQKLDESRRKPDLPVFDISTILVATKNFSPEKRLGQGGFGPVYKGQLDNGQEIAVKTLSRSSKQGTQEFMNEVMLIAKLQHRNLVRLFGCCIHKEEKIGYMSPEYAMEGLYSIKSDVFAFGVLTLEIISGKRNNHYHVGSPCLNLIGHVWDLWMEGKGLEIVDSLLGEAYPAHEVSRCVHIGLLCVQEQATDRPTMPEIVFMLGNETTLPPPNKPAFINRRIINSGQDSSSSARVPASINNLTISMLEAR</sequence>
<evidence type="ECO:0000256" key="2">
    <source>
        <dbReference type="ARBA" id="ARBA00022679"/>
    </source>
</evidence>
<evidence type="ECO:0000313" key="16">
    <source>
        <dbReference type="EMBL" id="SPD11335.1"/>
    </source>
</evidence>
<feature type="domain" description="Bulb-type lectin" evidence="14">
    <location>
        <begin position="24"/>
        <end position="150"/>
    </location>
</feature>
<dbReference type="AlphaFoldDB" id="A0A2N9HHG3"/>
<feature type="domain" description="Apple" evidence="15">
    <location>
        <begin position="342"/>
        <end position="423"/>
    </location>
</feature>
<dbReference type="GO" id="GO:0004674">
    <property type="term" value="F:protein serine/threonine kinase activity"/>
    <property type="evidence" value="ECO:0007669"/>
    <property type="project" value="UniProtKB-KW"/>
</dbReference>
<dbReference type="InterPro" id="IPR003609">
    <property type="entry name" value="Pan_app"/>
</dbReference>
<reference evidence="16" key="1">
    <citation type="submission" date="2018-02" db="EMBL/GenBank/DDBJ databases">
        <authorList>
            <person name="Cohen D.B."/>
            <person name="Kent A.D."/>
        </authorList>
    </citation>
    <scope>NUCLEOTIDE SEQUENCE</scope>
</reference>
<dbReference type="Gene3D" id="2.90.10.10">
    <property type="entry name" value="Bulb-type lectin domain"/>
    <property type="match status" value="1"/>
</dbReference>
<evidence type="ECO:0000256" key="12">
    <source>
        <dbReference type="SAM" id="SignalP"/>
    </source>
</evidence>
<organism evidence="16">
    <name type="scientific">Fagus sylvatica</name>
    <name type="common">Beechnut</name>
    <dbReference type="NCBI Taxonomy" id="28930"/>
    <lineage>
        <taxon>Eukaryota</taxon>
        <taxon>Viridiplantae</taxon>
        <taxon>Streptophyta</taxon>
        <taxon>Embryophyta</taxon>
        <taxon>Tracheophyta</taxon>
        <taxon>Spermatophyta</taxon>
        <taxon>Magnoliopsida</taxon>
        <taxon>eudicotyledons</taxon>
        <taxon>Gunneridae</taxon>
        <taxon>Pentapetalae</taxon>
        <taxon>rosids</taxon>
        <taxon>fabids</taxon>
        <taxon>Fagales</taxon>
        <taxon>Fagaceae</taxon>
        <taxon>Fagus</taxon>
    </lineage>
</organism>
<dbReference type="PROSITE" id="PS50927">
    <property type="entry name" value="BULB_LECTIN"/>
    <property type="match status" value="1"/>
</dbReference>
<keyword evidence="6 11" id="KW-0067">ATP-binding</keyword>
<feature type="domain" description="Protein kinase" evidence="13">
    <location>
        <begin position="476"/>
        <end position="698"/>
    </location>
</feature>
<evidence type="ECO:0000256" key="10">
    <source>
        <dbReference type="ARBA" id="ARBA00048679"/>
    </source>
</evidence>
<feature type="signal peptide" evidence="12">
    <location>
        <begin position="1"/>
        <end position="23"/>
    </location>
</feature>
<evidence type="ECO:0000256" key="5">
    <source>
        <dbReference type="ARBA" id="ARBA00022777"/>
    </source>
</evidence>
<dbReference type="GO" id="GO:0106310">
    <property type="term" value="F:protein serine kinase activity"/>
    <property type="evidence" value="ECO:0007669"/>
    <property type="project" value="RHEA"/>
</dbReference>
<dbReference type="PROSITE" id="PS50948">
    <property type="entry name" value="PAN"/>
    <property type="match status" value="1"/>
</dbReference>
<dbReference type="PANTHER" id="PTHR32444:SF63">
    <property type="entry name" value="G-TYPE LECTIN S-RECEPTOR-LIKE SERINE_THREONINE-PROTEIN KINASE RKS1"/>
    <property type="match status" value="1"/>
</dbReference>
<dbReference type="InterPro" id="IPR011009">
    <property type="entry name" value="Kinase-like_dom_sf"/>
</dbReference>
<comment type="similarity">
    <text evidence="11">Belongs to the protein kinase superfamily. Ser/Thr protein kinase family.</text>
</comment>
<keyword evidence="1 11" id="KW-0723">Serine/threonine-protein kinase</keyword>
<dbReference type="InterPro" id="IPR001480">
    <property type="entry name" value="Bulb-type_lectin_dom"/>
</dbReference>
<evidence type="ECO:0000259" key="15">
    <source>
        <dbReference type="PROSITE" id="PS50948"/>
    </source>
</evidence>
<keyword evidence="8" id="KW-0325">Glycoprotein</keyword>
<dbReference type="PROSITE" id="PS50011">
    <property type="entry name" value="PROTEIN_KINASE_DOM"/>
    <property type="match status" value="1"/>
</dbReference>
<name>A0A2N9HHG3_FAGSY</name>
<dbReference type="PIRSF" id="PIRSF000641">
    <property type="entry name" value="SRK"/>
    <property type="match status" value="1"/>
</dbReference>
<evidence type="ECO:0000256" key="3">
    <source>
        <dbReference type="ARBA" id="ARBA00022729"/>
    </source>
</evidence>
<keyword evidence="4 11" id="KW-0547">Nucleotide-binding</keyword>
<dbReference type="FunFam" id="2.90.10.10:FF:000005">
    <property type="entry name" value="G-type lectin S-receptor-like serine/threonine-protein kinase"/>
    <property type="match status" value="1"/>
</dbReference>
<dbReference type="Pfam" id="PF00954">
    <property type="entry name" value="S_locus_glycop"/>
    <property type="match status" value="1"/>
</dbReference>
<dbReference type="Pfam" id="PF08276">
    <property type="entry name" value="PAN_2"/>
    <property type="match status" value="1"/>
</dbReference>
<dbReference type="PANTHER" id="PTHR32444">
    <property type="entry name" value="BULB-TYPE LECTIN DOMAIN-CONTAINING PROTEIN"/>
    <property type="match status" value="1"/>
</dbReference>
<dbReference type="Gene3D" id="3.50.4.10">
    <property type="entry name" value="Hepatocyte Growth Factor"/>
    <property type="match status" value="1"/>
</dbReference>
<keyword evidence="5 11" id="KW-0418">Kinase</keyword>
<comment type="catalytic activity">
    <reaction evidence="9 11">
        <text>L-threonyl-[protein] + ATP = O-phospho-L-threonyl-[protein] + ADP + H(+)</text>
        <dbReference type="Rhea" id="RHEA:46608"/>
        <dbReference type="Rhea" id="RHEA-COMP:11060"/>
        <dbReference type="Rhea" id="RHEA-COMP:11605"/>
        <dbReference type="ChEBI" id="CHEBI:15378"/>
        <dbReference type="ChEBI" id="CHEBI:30013"/>
        <dbReference type="ChEBI" id="CHEBI:30616"/>
        <dbReference type="ChEBI" id="CHEBI:61977"/>
        <dbReference type="ChEBI" id="CHEBI:456216"/>
        <dbReference type="EC" id="2.7.11.1"/>
    </reaction>
</comment>
<evidence type="ECO:0000256" key="7">
    <source>
        <dbReference type="ARBA" id="ARBA00023157"/>
    </source>
</evidence>
<evidence type="ECO:0000256" key="11">
    <source>
        <dbReference type="PIRNR" id="PIRNR000641"/>
    </source>
</evidence>
<accession>A0A2N9HHG3</accession>
<evidence type="ECO:0000259" key="14">
    <source>
        <dbReference type="PROSITE" id="PS50927"/>
    </source>
</evidence>
<keyword evidence="7" id="KW-1015">Disulfide bond</keyword>
<evidence type="ECO:0000256" key="4">
    <source>
        <dbReference type="ARBA" id="ARBA00022741"/>
    </source>
</evidence>
<dbReference type="GO" id="GO:0048544">
    <property type="term" value="P:recognition of pollen"/>
    <property type="evidence" value="ECO:0007669"/>
    <property type="project" value="InterPro"/>
</dbReference>
<dbReference type="GO" id="GO:0005524">
    <property type="term" value="F:ATP binding"/>
    <property type="evidence" value="ECO:0007669"/>
    <property type="project" value="UniProtKB-KW"/>
</dbReference>
<dbReference type="InterPro" id="IPR000719">
    <property type="entry name" value="Prot_kinase_dom"/>
</dbReference>
<dbReference type="SMART" id="SM00108">
    <property type="entry name" value="B_lectin"/>
    <property type="match status" value="1"/>
</dbReference>